<organism evidence="1 2">
    <name type="scientific">Cytophaga hutchinsonii (strain ATCC 33406 / DSM 1761 / CIP 103989 / NBRC 15051 / NCIMB 9469 / D465)</name>
    <dbReference type="NCBI Taxonomy" id="269798"/>
    <lineage>
        <taxon>Bacteria</taxon>
        <taxon>Pseudomonadati</taxon>
        <taxon>Bacteroidota</taxon>
        <taxon>Cytophagia</taxon>
        <taxon>Cytophagales</taxon>
        <taxon>Cytophagaceae</taxon>
        <taxon>Cytophaga</taxon>
    </lineage>
</organism>
<accession>A0A6N4SUP1</accession>
<dbReference type="EMBL" id="CP000383">
    <property type="protein sequence ID" value="ABG60187.1"/>
    <property type="molecule type" value="Genomic_DNA"/>
</dbReference>
<evidence type="ECO:0000313" key="1">
    <source>
        <dbReference type="EMBL" id="ABG60187.1"/>
    </source>
</evidence>
<gene>
    <name evidence="1" type="ordered locus">CHU_2945</name>
</gene>
<dbReference type="KEGG" id="chu:CHU_2945"/>
<evidence type="ECO:0000313" key="2">
    <source>
        <dbReference type="Proteomes" id="UP000001822"/>
    </source>
</evidence>
<keyword evidence="2" id="KW-1185">Reference proteome</keyword>
<name>A0A6N4SUP1_CYTH3</name>
<sequence length="329" mass="38500">MALPEIKQLNSIIQSGIEPVIFLDSCVCLHIIKVVDYGKRATNVDISKIISLKEYISEHPIKINPFFGLLELCLKDDTFNVNKFRDFKHRIDFFDLIKVNDFKKFKYDFNRDYHIFNNEQIELPSTLEGIDSLKNSYCALLKIRSIAKKGLTKHKAISNINTFVDWMVNDLEILLGMEYNLALNIFGGQTELRKMIAVDCKQSEIKKIIKGTAWDIFHSKNASNSFRLYKMFGENLFSFFMTNDNNLLRIFKNTTLEIVKDGNENFNSSFLYTSDFSHLHFENNFIDIYNLKMMNLFIDRSTKIYNFDNEKVESLIKNLEIENGILNNY</sequence>
<proteinExistence type="predicted"/>
<reference evidence="1 2" key="1">
    <citation type="journal article" date="2007" name="Appl. Environ. Microbiol.">
        <title>Genome sequence of the cellulolytic gliding bacterium Cytophaga hutchinsonii.</title>
        <authorList>
            <person name="Xie G."/>
            <person name="Bruce D.C."/>
            <person name="Challacombe J.F."/>
            <person name="Chertkov O."/>
            <person name="Detter J.C."/>
            <person name="Gilna P."/>
            <person name="Han C.S."/>
            <person name="Lucas S."/>
            <person name="Misra M."/>
            <person name="Myers G.L."/>
            <person name="Richardson P."/>
            <person name="Tapia R."/>
            <person name="Thayer N."/>
            <person name="Thompson L.S."/>
            <person name="Brettin T.S."/>
            <person name="Henrissat B."/>
            <person name="Wilson D.B."/>
            <person name="McBride M.J."/>
        </authorList>
    </citation>
    <scope>NUCLEOTIDE SEQUENCE [LARGE SCALE GENOMIC DNA]</scope>
    <source>
        <strain evidence="2">ATCC 33406 / DSM 1761 / CIP 103989 / NBRC 15051 / NCIMB 9469 / D465</strain>
    </source>
</reference>
<dbReference type="Proteomes" id="UP000001822">
    <property type="component" value="Chromosome"/>
</dbReference>
<dbReference type="AlphaFoldDB" id="A0A6N4SUP1"/>
<protein>
    <submittedName>
        <fullName evidence="1">Uncharacterized protein</fullName>
    </submittedName>
</protein>